<keyword evidence="4" id="KW-1185">Reference proteome</keyword>
<dbReference type="Pfam" id="PF00561">
    <property type="entry name" value="Abhydrolase_1"/>
    <property type="match status" value="1"/>
</dbReference>
<dbReference type="GO" id="GO:0004301">
    <property type="term" value="F:epoxide hydrolase activity"/>
    <property type="evidence" value="ECO:0007669"/>
    <property type="project" value="TreeGrafter"/>
</dbReference>
<sequence length="289" mass="32506">MPDRSTADVIDAHRGAGRFIQVDRLDTFVLDKGEGEAVVCLHGVPTSSFLYRKVVEELAALGLRGIAFDLPGLGLTDRPEAYDYSFTGLARFASLATEALVLDSYHLVVHDIGGPIGFAMAADQRERVRSITVLNSFIDVVNFKKPLPMRPFQVPVMGEAELALMNHLTWPLMFKGMCVADTDRVPREEMNAYVDLLKHHDKGFAFLKIMRNFTQTEAFRDRCYQAVQDVPYPVQAIWGDRDPGLTYEHFGEEIKRVAGLKDIFRLPAKHFLQEDRAPEIARRIAAIAQ</sequence>
<protein>
    <submittedName>
        <fullName evidence="3">Pimeloyl-ACP methyl ester carboxylesterase</fullName>
    </submittedName>
</protein>
<feature type="domain" description="AB hydrolase-1" evidence="2">
    <location>
        <begin position="37"/>
        <end position="275"/>
    </location>
</feature>
<dbReference type="EMBL" id="PTJC01000005">
    <property type="protein sequence ID" value="PPK88447.1"/>
    <property type="molecule type" value="Genomic_DNA"/>
</dbReference>
<dbReference type="RefSeq" id="WP_104418993.1">
    <property type="nucleotide sequence ID" value="NZ_PTJC01000005.1"/>
</dbReference>
<reference evidence="3 4" key="1">
    <citation type="submission" date="2018-02" db="EMBL/GenBank/DDBJ databases">
        <title>Genomic Encyclopedia of Archaeal and Bacterial Type Strains, Phase II (KMG-II): from individual species to whole genera.</title>
        <authorList>
            <person name="Goeker M."/>
        </authorList>
    </citation>
    <scope>NUCLEOTIDE SEQUENCE [LARGE SCALE GENOMIC DNA]</scope>
    <source>
        <strain evidence="3 4">DSM 29526</strain>
    </source>
</reference>
<dbReference type="Proteomes" id="UP000237662">
    <property type="component" value="Unassembled WGS sequence"/>
</dbReference>
<evidence type="ECO:0000259" key="2">
    <source>
        <dbReference type="Pfam" id="PF00561"/>
    </source>
</evidence>
<dbReference type="PRINTS" id="PR00412">
    <property type="entry name" value="EPOXHYDRLASE"/>
</dbReference>
<dbReference type="InterPro" id="IPR029058">
    <property type="entry name" value="AB_hydrolase_fold"/>
</dbReference>
<dbReference type="InterPro" id="IPR051340">
    <property type="entry name" value="Haloalkane_dehalogenase"/>
</dbReference>
<name>A0A2S6IAB8_9BACT</name>
<dbReference type="AlphaFoldDB" id="A0A2S6IAB8"/>
<dbReference type="PANTHER" id="PTHR42977:SF3">
    <property type="entry name" value="AB HYDROLASE-1 DOMAIN-CONTAINING PROTEIN"/>
    <property type="match status" value="1"/>
</dbReference>
<evidence type="ECO:0000313" key="3">
    <source>
        <dbReference type="EMBL" id="PPK88447.1"/>
    </source>
</evidence>
<dbReference type="InterPro" id="IPR000073">
    <property type="entry name" value="AB_hydrolase_1"/>
</dbReference>
<evidence type="ECO:0000313" key="4">
    <source>
        <dbReference type="Proteomes" id="UP000237662"/>
    </source>
</evidence>
<proteinExistence type="predicted"/>
<dbReference type="InterPro" id="IPR000639">
    <property type="entry name" value="Epox_hydrolase-like"/>
</dbReference>
<dbReference type="SUPFAM" id="SSF53474">
    <property type="entry name" value="alpha/beta-Hydrolases"/>
    <property type="match status" value="1"/>
</dbReference>
<dbReference type="PANTHER" id="PTHR42977">
    <property type="entry name" value="HYDROLASE-RELATED"/>
    <property type="match status" value="1"/>
</dbReference>
<dbReference type="OrthoDB" id="9799612at2"/>
<dbReference type="Gene3D" id="3.40.50.1820">
    <property type="entry name" value="alpha/beta hydrolase"/>
    <property type="match status" value="1"/>
</dbReference>
<comment type="caution">
    <text evidence="3">The sequence shown here is derived from an EMBL/GenBank/DDBJ whole genome shotgun (WGS) entry which is preliminary data.</text>
</comment>
<organism evidence="3 4">
    <name type="scientific">Neolewinella xylanilytica</name>
    <dbReference type="NCBI Taxonomy" id="1514080"/>
    <lineage>
        <taxon>Bacteria</taxon>
        <taxon>Pseudomonadati</taxon>
        <taxon>Bacteroidota</taxon>
        <taxon>Saprospiria</taxon>
        <taxon>Saprospirales</taxon>
        <taxon>Lewinellaceae</taxon>
        <taxon>Neolewinella</taxon>
    </lineage>
</organism>
<accession>A0A2S6IAB8</accession>
<gene>
    <name evidence="3" type="ORF">CLV84_1414</name>
</gene>
<evidence type="ECO:0000256" key="1">
    <source>
        <dbReference type="ARBA" id="ARBA00022801"/>
    </source>
</evidence>
<keyword evidence="1" id="KW-0378">Hydrolase</keyword>